<feature type="compositionally biased region" description="Polar residues" evidence="1">
    <location>
        <begin position="36"/>
        <end position="52"/>
    </location>
</feature>
<sequence>IRVRENIPQLQTFKPYLEAYHSLSLAVKVANRRSLTMQGDTTNPTGRSYTADESSRLEGF</sequence>
<reference evidence="2 3" key="1">
    <citation type="submission" date="2019-07" db="EMBL/GenBank/DDBJ databases">
        <title>The First High-Quality Draft Genome Sequence of the Causal Agent of the Current Panama Disease Epidemic.</title>
        <authorList>
            <person name="Warmington R.J."/>
            <person name="Kay W."/>
            <person name="Jeffries A."/>
            <person name="Bebber D."/>
            <person name="Moore K."/>
            <person name="Studholme D.J."/>
        </authorList>
    </citation>
    <scope>NUCLEOTIDE SEQUENCE [LARGE SCALE GENOMIC DNA]</scope>
    <source>
        <strain evidence="2 3">TR4</strain>
    </source>
</reference>
<feature type="region of interest" description="Disordered" evidence="1">
    <location>
        <begin position="36"/>
        <end position="60"/>
    </location>
</feature>
<accession>A0A5C6SUE9</accession>
<gene>
    <name evidence="2" type="ORF">FocTR4_00007893</name>
</gene>
<evidence type="ECO:0000313" key="3">
    <source>
        <dbReference type="Proteomes" id="UP000321331"/>
    </source>
</evidence>
<comment type="caution">
    <text evidence="2">The sequence shown here is derived from an EMBL/GenBank/DDBJ whole genome shotgun (WGS) entry which is preliminary data.</text>
</comment>
<evidence type="ECO:0000313" key="2">
    <source>
        <dbReference type="EMBL" id="TXC01191.1"/>
    </source>
</evidence>
<dbReference type="EMBL" id="VMNF01000009">
    <property type="protein sequence ID" value="TXC01191.1"/>
    <property type="molecule type" value="Genomic_DNA"/>
</dbReference>
<protein>
    <submittedName>
        <fullName evidence="2">Uncharacterized protein</fullName>
    </submittedName>
</protein>
<feature type="non-terminal residue" evidence="2">
    <location>
        <position position="1"/>
    </location>
</feature>
<evidence type="ECO:0000256" key="1">
    <source>
        <dbReference type="SAM" id="MobiDB-lite"/>
    </source>
</evidence>
<name>A0A5C6SUE9_FUSOC</name>
<proteinExistence type="predicted"/>
<dbReference type="Proteomes" id="UP000321331">
    <property type="component" value="Unassembled WGS sequence"/>
</dbReference>
<organism evidence="2 3">
    <name type="scientific">Fusarium oxysporum f. sp. cubense</name>
    <dbReference type="NCBI Taxonomy" id="61366"/>
    <lineage>
        <taxon>Eukaryota</taxon>
        <taxon>Fungi</taxon>
        <taxon>Dikarya</taxon>
        <taxon>Ascomycota</taxon>
        <taxon>Pezizomycotina</taxon>
        <taxon>Sordariomycetes</taxon>
        <taxon>Hypocreomycetidae</taxon>
        <taxon>Hypocreales</taxon>
        <taxon>Nectriaceae</taxon>
        <taxon>Fusarium</taxon>
        <taxon>Fusarium oxysporum species complex</taxon>
    </lineage>
</organism>
<dbReference type="AlphaFoldDB" id="A0A5C6SUE9"/>